<dbReference type="PANTHER" id="PTHR11630">
    <property type="entry name" value="DNA REPLICATION LICENSING FACTOR MCM FAMILY MEMBER"/>
    <property type="match status" value="1"/>
</dbReference>
<dbReference type="SMART" id="SM00350">
    <property type="entry name" value="MCM"/>
    <property type="match status" value="1"/>
</dbReference>
<dbReference type="PRINTS" id="PR01663">
    <property type="entry name" value="MCMPROTEIN7"/>
</dbReference>
<dbReference type="Gene3D" id="3.40.50.300">
    <property type="entry name" value="P-loop containing nucleotide triphosphate hydrolases"/>
    <property type="match status" value="1"/>
</dbReference>
<dbReference type="GO" id="GO:0000727">
    <property type="term" value="P:double-strand break repair via break-induced replication"/>
    <property type="evidence" value="ECO:0007669"/>
    <property type="project" value="TreeGrafter"/>
</dbReference>
<evidence type="ECO:0000259" key="12">
    <source>
        <dbReference type="PROSITE" id="PS50051"/>
    </source>
</evidence>
<keyword evidence="14" id="KW-1185">Reference proteome</keyword>
<comment type="subcellular location">
    <subcellularLocation>
        <location evidence="1 11">Nucleus</location>
    </subcellularLocation>
</comment>
<evidence type="ECO:0000256" key="11">
    <source>
        <dbReference type="RuleBase" id="RU365012"/>
    </source>
</evidence>
<dbReference type="InterPro" id="IPR018525">
    <property type="entry name" value="MCM_CS"/>
</dbReference>
<dbReference type="Pfam" id="PF00493">
    <property type="entry name" value="MCM"/>
    <property type="match status" value="1"/>
</dbReference>
<proteinExistence type="inferred from homology"/>
<dbReference type="Gene3D" id="2.20.28.10">
    <property type="match status" value="1"/>
</dbReference>
<evidence type="ECO:0000256" key="3">
    <source>
        <dbReference type="ARBA" id="ARBA00022741"/>
    </source>
</evidence>
<evidence type="ECO:0000256" key="4">
    <source>
        <dbReference type="ARBA" id="ARBA00022801"/>
    </source>
</evidence>
<dbReference type="GO" id="GO:0005524">
    <property type="term" value="F:ATP binding"/>
    <property type="evidence" value="ECO:0007669"/>
    <property type="project" value="UniProtKB-KW"/>
</dbReference>
<comment type="function">
    <text evidence="11">Acts as component of the MCM2-7 complex (MCM complex) which is the replicative helicase essential for 'once per cell cycle' DNA replication initiation and elongation in eukaryotic cells. The active ATPase sites in the MCM2-7 ring are formed through the interaction surfaces of two neighboring subunits such that a critical structure of a conserved arginine finger motif is provided in trans relative to the ATP-binding site of the Walker A box of the adjacent subunit. The six ATPase active sites, however, are likely to contribute differentially to the complex helicase activity.</text>
</comment>
<dbReference type="PROSITE" id="PS50051">
    <property type="entry name" value="MCM_2"/>
    <property type="match status" value="1"/>
</dbReference>
<evidence type="ECO:0000256" key="9">
    <source>
        <dbReference type="ARBA" id="ARBA00023306"/>
    </source>
</evidence>
<dbReference type="InterPro" id="IPR031327">
    <property type="entry name" value="MCM"/>
</dbReference>
<dbReference type="GO" id="GO:0006271">
    <property type="term" value="P:DNA strand elongation involved in DNA replication"/>
    <property type="evidence" value="ECO:0007669"/>
    <property type="project" value="TreeGrafter"/>
</dbReference>
<keyword evidence="3 10" id="KW-0547">Nucleotide-binding</keyword>
<keyword evidence="6 10" id="KW-0067">ATP-binding</keyword>
<evidence type="ECO:0000256" key="5">
    <source>
        <dbReference type="ARBA" id="ARBA00022806"/>
    </source>
</evidence>
<dbReference type="AlphaFoldDB" id="A0A177B052"/>
<evidence type="ECO:0000256" key="2">
    <source>
        <dbReference type="ARBA" id="ARBA00022705"/>
    </source>
</evidence>
<gene>
    <name evidence="11" type="primary">MCM7</name>
    <name evidence="13" type="ORF">A3Q56_05272</name>
</gene>
<comment type="caution">
    <text evidence="13">The sequence shown here is derived from an EMBL/GenBank/DDBJ whole genome shotgun (WGS) entry which is preliminary data.</text>
</comment>
<name>A0A177B052_9BILA</name>
<dbReference type="InterPro" id="IPR012340">
    <property type="entry name" value="NA-bd_OB-fold"/>
</dbReference>
<comment type="similarity">
    <text evidence="10">Belongs to the MCM family.</text>
</comment>
<dbReference type="SMART" id="SM00382">
    <property type="entry name" value="AAA"/>
    <property type="match status" value="1"/>
</dbReference>
<dbReference type="Gene3D" id="2.40.50.140">
    <property type="entry name" value="Nucleic acid-binding proteins"/>
    <property type="match status" value="1"/>
</dbReference>
<dbReference type="GO" id="GO:0003697">
    <property type="term" value="F:single-stranded DNA binding"/>
    <property type="evidence" value="ECO:0007669"/>
    <property type="project" value="TreeGrafter"/>
</dbReference>
<dbReference type="InterPro" id="IPR027925">
    <property type="entry name" value="MCM_N"/>
</dbReference>
<evidence type="ECO:0000256" key="8">
    <source>
        <dbReference type="ARBA" id="ARBA00023242"/>
    </source>
</evidence>
<dbReference type="InterPro" id="IPR008050">
    <property type="entry name" value="MCM7"/>
</dbReference>
<reference evidence="13 14" key="1">
    <citation type="submission" date="2016-04" db="EMBL/GenBank/DDBJ databases">
        <title>The genome of Intoshia linei affirms orthonectids as highly simplified spiralians.</title>
        <authorList>
            <person name="Mikhailov K.V."/>
            <person name="Slusarev G.S."/>
            <person name="Nikitin M.A."/>
            <person name="Logacheva M.D."/>
            <person name="Penin A."/>
            <person name="Aleoshin V."/>
            <person name="Panchin Y.V."/>
        </authorList>
    </citation>
    <scope>NUCLEOTIDE SEQUENCE [LARGE SCALE GENOMIC DNA]</scope>
    <source>
        <strain evidence="13">Intl2013</strain>
        <tissue evidence="13">Whole animal</tissue>
    </source>
</reference>
<dbReference type="Gene3D" id="3.30.1640.10">
    <property type="entry name" value="mini-chromosome maintenance (MCM) complex, chain A, domain 1"/>
    <property type="match status" value="1"/>
</dbReference>
<dbReference type="InterPro" id="IPR027417">
    <property type="entry name" value="P-loop_NTPase"/>
</dbReference>
<evidence type="ECO:0000256" key="6">
    <source>
        <dbReference type="ARBA" id="ARBA00022840"/>
    </source>
</evidence>
<dbReference type="GO" id="GO:0042555">
    <property type="term" value="C:MCM complex"/>
    <property type="evidence" value="ECO:0007669"/>
    <property type="project" value="InterPro"/>
</dbReference>
<dbReference type="FunFam" id="2.20.28.10:FF:000004">
    <property type="entry name" value="DNA replication licensing factor MCM7"/>
    <property type="match status" value="1"/>
</dbReference>
<dbReference type="Pfam" id="PF17207">
    <property type="entry name" value="MCM_OB"/>
    <property type="match status" value="1"/>
</dbReference>
<comment type="catalytic activity">
    <reaction evidence="11">
        <text>ATP + H2O = ADP + phosphate + H(+)</text>
        <dbReference type="Rhea" id="RHEA:13065"/>
        <dbReference type="ChEBI" id="CHEBI:15377"/>
        <dbReference type="ChEBI" id="CHEBI:15378"/>
        <dbReference type="ChEBI" id="CHEBI:30616"/>
        <dbReference type="ChEBI" id="CHEBI:43474"/>
        <dbReference type="ChEBI" id="CHEBI:456216"/>
        <dbReference type="EC" id="3.6.4.12"/>
    </reaction>
</comment>
<keyword evidence="5 11" id="KW-0347">Helicase</keyword>
<dbReference type="FunFam" id="3.40.50.300:FF:000826">
    <property type="entry name" value="Replicative DNA helicase Mcm"/>
    <property type="match status" value="1"/>
</dbReference>
<dbReference type="GO" id="GO:0006270">
    <property type="term" value="P:DNA replication initiation"/>
    <property type="evidence" value="ECO:0007669"/>
    <property type="project" value="InterPro"/>
</dbReference>
<dbReference type="InterPro" id="IPR001208">
    <property type="entry name" value="MCM_dom"/>
</dbReference>
<keyword evidence="4 11" id="KW-0378">Hydrolase</keyword>
<dbReference type="InterPro" id="IPR041562">
    <property type="entry name" value="MCM_lid"/>
</dbReference>
<evidence type="ECO:0000256" key="10">
    <source>
        <dbReference type="RuleBase" id="RU004070"/>
    </source>
</evidence>
<dbReference type="PRINTS" id="PR01657">
    <property type="entry name" value="MCMFAMILY"/>
</dbReference>
<dbReference type="GO" id="GO:0017116">
    <property type="term" value="F:single-stranded DNA helicase activity"/>
    <property type="evidence" value="ECO:0007669"/>
    <property type="project" value="TreeGrafter"/>
</dbReference>
<organism evidence="13 14">
    <name type="scientific">Intoshia linei</name>
    <dbReference type="NCBI Taxonomy" id="1819745"/>
    <lineage>
        <taxon>Eukaryota</taxon>
        <taxon>Metazoa</taxon>
        <taxon>Spiralia</taxon>
        <taxon>Lophotrochozoa</taxon>
        <taxon>Mesozoa</taxon>
        <taxon>Orthonectida</taxon>
        <taxon>Rhopaluridae</taxon>
        <taxon>Intoshia</taxon>
    </lineage>
</organism>
<dbReference type="InterPro" id="IPR033762">
    <property type="entry name" value="MCM_OB"/>
</dbReference>
<dbReference type="EMBL" id="LWCA01000771">
    <property type="protein sequence ID" value="OAF67001.1"/>
    <property type="molecule type" value="Genomic_DNA"/>
</dbReference>
<dbReference type="Proteomes" id="UP000078046">
    <property type="component" value="Unassembled WGS sequence"/>
</dbReference>
<protein>
    <recommendedName>
        <fullName evidence="11">DNA replication licensing factor MCM7</fullName>
        <ecNumber evidence="11">3.6.4.12</ecNumber>
    </recommendedName>
</protein>
<keyword evidence="7 10" id="KW-0238">DNA-binding</keyword>
<sequence length="733" mass="82429">MTISAYKDDKEKLKTFISSHSVIDEKGIKSFIYLDQIKRVAKRDSTCIFISLTELENYDTELAKVCMSNTSRYINILYQVVDEFLDSERMELAGSDTIGSTGHSVKDTLDVYIKHRLLMNQKIQNERNVANVNSNVKPFPPELIRRYDIFLKDDITEKTKSVRDVKSEHIGKMVKVSGIVTRTSDVKPRLVICTYTCDKCGSETYQQVNDTSFVPLQFCPSEQCTVNRTNGRLYMQTRASKFIKYQEIYIQEHSGEVPVGCIPRQITIHCRGDLTRLCQPGDHVIISGTFLPSLKNDAKSKKYGLINDTFIDAHAVIKVNNEEDVIQSEENLTPEEIELFSRSDFYDRLAKSVAPEIYGHNDIKKILLLLLVGSVDVSPEGMKIRGTINVCLMGDPGVAKSQMLLFVSRLATRSQYASGRGSSGVGLTASILKDPMTNEMILEGGSLVLADQGVCCIDEFDKMMDADRTAIHEAMEQQTISIAKAGINTTLNARVSILAAANPSQGRYNVKRSLEANVDLPAALLSRFDVLWLMRDIAKSETDLKMAQHIAHVHQNCMNPDFDFVPIPIPMMRKYISLCKKKRPLIPPSLSNFLTQAYVEMRKEARNDSASHGFTSPRSLLSLIRISIALAKLRLSNEVSQADICEAMRLIEKSKASRHIDSDNSRNKRNESHLVQIYAIIRDMPSENGKINIRTIKSTCTAKGFSPSQVTECLTQYEILNVWIVSQDFVELL</sequence>
<evidence type="ECO:0000313" key="13">
    <source>
        <dbReference type="EMBL" id="OAF67001.1"/>
    </source>
</evidence>
<dbReference type="GO" id="GO:0016887">
    <property type="term" value="F:ATP hydrolysis activity"/>
    <property type="evidence" value="ECO:0007669"/>
    <property type="project" value="RHEA"/>
</dbReference>
<dbReference type="Pfam" id="PF14551">
    <property type="entry name" value="MCM_N"/>
    <property type="match status" value="1"/>
</dbReference>
<dbReference type="GO" id="GO:0005634">
    <property type="term" value="C:nucleus"/>
    <property type="evidence" value="ECO:0007669"/>
    <property type="project" value="UniProtKB-SubCell"/>
</dbReference>
<dbReference type="OrthoDB" id="3207464at2759"/>
<dbReference type="SUPFAM" id="SSF52540">
    <property type="entry name" value="P-loop containing nucleoside triphosphate hydrolases"/>
    <property type="match status" value="1"/>
</dbReference>
<dbReference type="InterPro" id="IPR003593">
    <property type="entry name" value="AAA+_ATPase"/>
</dbReference>
<keyword evidence="2 11" id="KW-0235">DNA replication</keyword>
<accession>A0A177B052</accession>
<evidence type="ECO:0000256" key="7">
    <source>
        <dbReference type="ARBA" id="ARBA00023125"/>
    </source>
</evidence>
<dbReference type="PANTHER" id="PTHR11630:SF26">
    <property type="entry name" value="DNA REPLICATION LICENSING FACTOR MCM7"/>
    <property type="match status" value="1"/>
</dbReference>
<dbReference type="SUPFAM" id="SSF50249">
    <property type="entry name" value="Nucleic acid-binding proteins"/>
    <property type="match status" value="1"/>
</dbReference>
<keyword evidence="8 11" id="KW-0539">Nucleus</keyword>
<dbReference type="Pfam" id="PF24901">
    <property type="entry name" value="WHD_MCM7"/>
    <property type="match status" value="1"/>
</dbReference>
<feature type="domain" description="MCM C-terminal AAA(+) ATPase" evidence="12">
    <location>
        <begin position="345"/>
        <end position="550"/>
    </location>
</feature>
<keyword evidence="9 11" id="KW-0131">Cell cycle</keyword>
<evidence type="ECO:0000256" key="1">
    <source>
        <dbReference type="ARBA" id="ARBA00004123"/>
    </source>
</evidence>
<evidence type="ECO:0000313" key="14">
    <source>
        <dbReference type="Proteomes" id="UP000078046"/>
    </source>
</evidence>
<dbReference type="Pfam" id="PF17855">
    <property type="entry name" value="MCM_lid"/>
    <property type="match status" value="1"/>
</dbReference>
<dbReference type="PROSITE" id="PS00847">
    <property type="entry name" value="MCM_1"/>
    <property type="match status" value="1"/>
</dbReference>
<dbReference type="EC" id="3.6.4.12" evidence="11"/>